<dbReference type="EMBL" id="BMRE01000022">
    <property type="protein sequence ID" value="GGU50177.1"/>
    <property type="molecule type" value="Genomic_DNA"/>
</dbReference>
<dbReference type="RefSeq" id="WP_189256019.1">
    <property type="nucleotide sequence ID" value="NZ_BMRE01000022.1"/>
</dbReference>
<organism evidence="1 2">
    <name type="scientific">Lentzea flava</name>
    <dbReference type="NCBI Taxonomy" id="103732"/>
    <lineage>
        <taxon>Bacteria</taxon>
        <taxon>Bacillati</taxon>
        <taxon>Actinomycetota</taxon>
        <taxon>Actinomycetes</taxon>
        <taxon>Pseudonocardiales</taxon>
        <taxon>Pseudonocardiaceae</taxon>
        <taxon>Lentzea</taxon>
    </lineage>
</organism>
<name>A0ABQ2UT02_9PSEU</name>
<proteinExistence type="predicted"/>
<sequence length="166" mass="17190">MTNDVENTSDRVEELLATLRSGQDRAAAEDLVRVLMDLYGNGLARIVAMLAEHDAALLGAIAADDLVASLLLLHDLHPDDTATRIRRALAGLGGRFGDVDHLGTDEDGVVRLRLTTSGGCGGGAAAKVVERTVLDAAPEVTAVDITTAAALFQITVGPPPGRSVVS</sequence>
<dbReference type="Proteomes" id="UP000649573">
    <property type="component" value="Unassembled WGS sequence"/>
</dbReference>
<keyword evidence="2" id="KW-1185">Reference proteome</keyword>
<accession>A0ABQ2UT02</accession>
<comment type="caution">
    <text evidence="1">The sequence shown here is derived from an EMBL/GenBank/DDBJ whole genome shotgun (WGS) entry which is preliminary data.</text>
</comment>
<protein>
    <submittedName>
        <fullName evidence="1">Thioredoxin</fullName>
    </submittedName>
</protein>
<reference evidence="2" key="1">
    <citation type="journal article" date="2019" name="Int. J. Syst. Evol. Microbiol.">
        <title>The Global Catalogue of Microorganisms (GCM) 10K type strain sequencing project: providing services to taxonomists for standard genome sequencing and annotation.</title>
        <authorList>
            <consortium name="The Broad Institute Genomics Platform"/>
            <consortium name="The Broad Institute Genome Sequencing Center for Infectious Disease"/>
            <person name="Wu L."/>
            <person name="Ma J."/>
        </authorList>
    </citation>
    <scope>NUCLEOTIDE SEQUENCE [LARGE SCALE GENOMIC DNA]</scope>
    <source>
        <strain evidence="2">JCM 3296</strain>
    </source>
</reference>
<evidence type="ECO:0000313" key="2">
    <source>
        <dbReference type="Proteomes" id="UP000649573"/>
    </source>
</evidence>
<evidence type="ECO:0000313" key="1">
    <source>
        <dbReference type="EMBL" id="GGU50177.1"/>
    </source>
</evidence>
<gene>
    <name evidence="1" type="ORF">GCM10010178_48640</name>
</gene>